<dbReference type="GO" id="GO:0003676">
    <property type="term" value="F:nucleic acid binding"/>
    <property type="evidence" value="ECO:0007669"/>
    <property type="project" value="InterPro"/>
</dbReference>
<dbReference type="GO" id="GO:0005524">
    <property type="term" value="F:ATP binding"/>
    <property type="evidence" value="ECO:0007669"/>
    <property type="project" value="UniProtKB-KW"/>
</dbReference>
<dbReference type="InterPro" id="IPR001650">
    <property type="entry name" value="Helicase_C-like"/>
</dbReference>
<dbReference type="GO" id="GO:0036297">
    <property type="term" value="P:interstrand cross-link repair"/>
    <property type="evidence" value="ECO:0007669"/>
    <property type="project" value="TreeGrafter"/>
</dbReference>
<dbReference type="InterPro" id="IPR027417">
    <property type="entry name" value="P-loop_NTPase"/>
</dbReference>
<dbReference type="Pfam" id="PF00270">
    <property type="entry name" value="DEAD"/>
    <property type="match status" value="1"/>
</dbReference>
<evidence type="ECO:0000313" key="6">
    <source>
        <dbReference type="Proteomes" id="UP000296159"/>
    </source>
</evidence>
<keyword evidence="5" id="KW-0347">Helicase</keyword>
<feature type="domain" description="Helicase ATP-binding" evidence="3">
    <location>
        <begin position="112"/>
        <end position="322"/>
    </location>
</feature>
<proteinExistence type="predicted"/>
<dbReference type="Gene3D" id="3.40.50.300">
    <property type="entry name" value="P-loop containing nucleotide triphosphate hydrolases"/>
    <property type="match status" value="2"/>
</dbReference>
<dbReference type="SMART" id="SM00487">
    <property type="entry name" value="DEXDc"/>
    <property type="match status" value="1"/>
</dbReference>
<dbReference type="InterPro" id="IPR014001">
    <property type="entry name" value="Helicase_ATP-bd"/>
</dbReference>
<dbReference type="EMBL" id="QDKH01000003">
    <property type="protein sequence ID" value="PWC18962.1"/>
    <property type="molecule type" value="Genomic_DNA"/>
</dbReference>
<gene>
    <name evidence="5" type="ORF">DDT56_03185</name>
</gene>
<dbReference type="InterPro" id="IPR018973">
    <property type="entry name" value="MZB"/>
</dbReference>
<keyword evidence="6" id="KW-1185">Reference proteome</keyword>
<evidence type="ECO:0000259" key="3">
    <source>
        <dbReference type="PROSITE" id="PS51192"/>
    </source>
</evidence>
<evidence type="ECO:0000256" key="2">
    <source>
        <dbReference type="ARBA" id="ARBA00022840"/>
    </source>
</evidence>
<dbReference type="PROSITE" id="PS51194">
    <property type="entry name" value="HELICASE_CTER"/>
    <property type="match status" value="1"/>
</dbReference>
<name>A0A2U1UBH8_9GAMM</name>
<dbReference type="SUPFAM" id="SSF52540">
    <property type="entry name" value="P-loop containing nucleoside triphosphate hydrolases"/>
    <property type="match status" value="2"/>
</dbReference>
<dbReference type="GO" id="GO:0006289">
    <property type="term" value="P:nucleotide-excision repair"/>
    <property type="evidence" value="ECO:0007669"/>
    <property type="project" value="TreeGrafter"/>
</dbReference>
<dbReference type="SMART" id="SM00490">
    <property type="entry name" value="HELICc"/>
    <property type="match status" value="1"/>
</dbReference>
<dbReference type="RefSeq" id="WP_136165055.1">
    <property type="nucleotide sequence ID" value="NZ_KZ819072.1"/>
</dbReference>
<dbReference type="Pfam" id="PF00271">
    <property type="entry name" value="Helicase_C"/>
    <property type="match status" value="1"/>
</dbReference>
<dbReference type="PANTHER" id="PTHR47957:SF3">
    <property type="entry name" value="ATP-DEPENDENT HELICASE HRQ1"/>
    <property type="match status" value="1"/>
</dbReference>
<dbReference type="PANTHER" id="PTHR47957">
    <property type="entry name" value="ATP-DEPENDENT HELICASE HRQ1"/>
    <property type="match status" value="1"/>
</dbReference>
<dbReference type="InterPro" id="IPR011545">
    <property type="entry name" value="DEAD/DEAH_box_helicase_dom"/>
</dbReference>
<evidence type="ECO:0000256" key="1">
    <source>
        <dbReference type="ARBA" id="ARBA00022741"/>
    </source>
</evidence>
<accession>A0A2U1UBH8</accession>
<dbReference type="PROSITE" id="PS51192">
    <property type="entry name" value="HELICASE_ATP_BIND_1"/>
    <property type="match status" value="1"/>
</dbReference>
<keyword evidence="1" id="KW-0547">Nucleotide-binding</keyword>
<feature type="domain" description="Helicase C-terminal" evidence="4">
    <location>
        <begin position="1028"/>
        <end position="1190"/>
    </location>
</feature>
<protein>
    <submittedName>
        <fullName evidence="5">DEAD/DEAH box helicase</fullName>
    </submittedName>
</protein>
<keyword evidence="2" id="KW-0067">ATP-binding</keyword>
<comment type="caution">
    <text evidence="5">The sequence shown here is derived from an EMBL/GenBank/DDBJ whole genome shotgun (WGS) entry which is preliminary data.</text>
</comment>
<keyword evidence="5" id="KW-0378">Hydrolase</keyword>
<dbReference type="GO" id="GO:0043138">
    <property type="term" value="F:3'-5' DNA helicase activity"/>
    <property type="evidence" value="ECO:0007669"/>
    <property type="project" value="TreeGrafter"/>
</dbReference>
<dbReference type="Pfam" id="PF09369">
    <property type="entry name" value="MZB"/>
    <property type="match status" value="1"/>
</dbReference>
<reference evidence="5 6" key="1">
    <citation type="submission" date="2018-04" db="EMBL/GenBank/DDBJ databases">
        <title>Brenneria corticis sp.nov.</title>
        <authorList>
            <person name="Li Y."/>
        </authorList>
    </citation>
    <scope>NUCLEOTIDE SEQUENCE [LARGE SCALE GENOMIC DNA]</scope>
    <source>
        <strain evidence="5 6">CFCC 11842</strain>
    </source>
</reference>
<evidence type="ECO:0000313" key="5">
    <source>
        <dbReference type="EMBL" id="PWC18962.1"/>
    </source>
</evidence>
<sequence>MTTRYFSTLIEQSLSRSTEATLSILSITNPQLREHLAQQMAAECGAEGSFLASPVFEQTFGWEESTFTMRQLATEKTLLSKEVVASLDSEKNGRYRFGAGWKPFTHQLASWKSLLEQKHSIVVTSGTGSGKTECFMVPVLEDIHRELRANGNKPLVGVRALFLYPLNALINSQRERLDAWTRSFGTGIRYCLYNGNTKEKHSAVKSEQEKKLNEVLSREKMREEPAPILVTNGTMLEYMMIRQVDAPIIQQSKAQKSLRWIVLDEAHTYVGSQAAELALQLRRVMNAFGVTPRDVRFVATSATIAGSDAEKQLKKFLSELSGVPQDRIDVLGGKRIVPDLDASLNRSVSLDLLEAIPDAGEKEVSPERYSALTHSPEARYIREMLVGQQRAMKLDVLTARLNELTRQCYTQQDVLHWIDLCSGTRPNEQDPAFLKVRAHIFQRNTQGLWACADKNCTAKQGSALEKNWPFGYVYVNQRQNCSCGSPVFELAFCNECNEPHLLAREKKGKLVQWENKGGDEFSLQDDMPEDFEPVAEKVEKEIVIKTPHIIAAEHNEAAGYTLQRLDRQTHSIGVVHDNSISLAINDIDQVCSARSCGYRGVKGMSPFRRAILGSPFYVTHIVPTVLEYCPDFAGKNGKGDGQQTLPGRGRRLITFTDSRQGTARMAVRMQQEAERNRLRGSVVEILSWYQKQRSTGDVIVADIDPQKFRELADKAHKEAKEYLDMGMPGEAVEAEEKAQRFEQRLKQALGEKVNVPLVSLSWRDMVGELQKTFDIKGPILRYNKYHKPEIFREHDGPVKLSEMLLFREFMRRPKRSNSLETQGLVKIGYQGLEKAQIVPDHWQEKGLSLQDWQDFLKISLDFYVREGSYTQLEDDWRQWIGSRFAPRSLRSPESDEHDEYQIKRWPQIRHGNVSQRLIKLLLLGAGLNVKKTADIDLVNAWLKAAWKALSGNLAVLRSDGNRFYLPREHMTFSLVTKAYICPVTNKLLDTAFKGLTPYLPTHIDFDNLSDAQRLSYNAEPVTLPEVWHFDRSQDDYDNGISKIRQQIAADDLVQKLRSQNLWTNINDRAIEGGFYYRTAEHSAQQSAERLEEYETMFKEGGINVLNCSTTMEMGVDIGGISAVVMNNVPPHPANYLQRAGRAGRSKESRAISFTLCKGNPHDQQVFANTLWPFETTIPAPMVAMNSERLVQRHVNSLLLSEFLCHVIGETEKERTNLNSQWFFGEEHEQSICNRFKVWLDRTTAPVDIALEQLVKGTALHGVSPDNLRRNTLKVISFLQQRWLEIYHDLSRQERGSQPDTPYRKRLEMEKKRHCGEYLLRDLAARTFLPGYGFPTDVVTFDNFNMEDYIREKSFRSRDKSDREDNVSRYKGLPSRNLGVAIREYAPGAEIILDGRVFRSAGVSLHWHNLNADTNEPQRLDVAWRCHKCGTLGYEEGIAGQGDLFCTNASCGERIISANKRQVLQPAGFVTDAYYPVTNNIETMKFIPVVPAWVFVQAERVPLPNPLTGFMASGPDGRVFQQSMGEGGHGYALCMICGRAESMINENDVPKSMEAHYPPRPGKGDRDSQNHRLICPGSTALRTKVTLGALSQTDVFELILRRPQNGEYIPDGSDEGRSIAMTLAVALRRALAGVLGVSAAELGYAIRPVKLDNDQSVLAIQLYDVISGGAGFASSAPLHIEALLRGMVKQLGCSHCDTACSECLLDSQTRHDHDVLDRKAALAWLGEDFTHYIGLPEEEKLSLVDAQYCPGSIEDAIRCVINEGATSLTVWLNEPISEWDLYASEFRRAILRYQMIDNLPVTLVIPAGITDAEVLGELAQFAATGMRICCSKAALTVPVIAQLQRRESVITLATRGTQAAIPGSDWHQTQELVVRSQAFALVDLEEVDLACWNESTVDRVKDISLSNELNGPISQFGRRFWAELEKANEETGTLLKNSQITRIYYTDRYIQNPAALVLLGSILNQLKSRMSGHAQVAINTLFKAKEKPGFKAAHDWANEDDFQGFAEQWFTTLMGKPVDVTLNYSNREIPHHRKLLVEFDNGKALKIRFDQGMGYWSIKFRPDSYNFMDDVEDQLYNMARSLEQAWVGNKEERWPTDVLVEIQQQ</sequence>
<evidence type="ECO:0000259" key="4">
    <source>
        <dbReference type="PROSITE" id="PS51194"/>
    </source>
</evidence>
<organism evidence="5 6">
    <name type="scientific">Brenneria corticis</name>
    <dbReference type="NCBI Taxonomy" id="2173106"/>
    <lineage>
        <taxon>Bacteria</taxon>
        <taxon>Pseudomonadati</taxon>
        <taxon>Pseudomonadota</taxon>
        <taxon>Gammaproteobacteria</taxon>
        <taxon>Enterobacterales</taxon>
        <taxon>Pectobacteriaceae</taxon>
        <taxon>Brenneria</taxon>
    </lineage>
</organism>
<dbReference type="Proteomes" id="UP000296159">
    <property type="component" value="Unassembled WGS sequence"/>
</dbReference>